<evidence type="ECO:0000313" key="3">
    <source>
        <dbReference type="Proteomes" id="UP000295633"/>
    </source>
</evidence>
<sequence length="129" mass="13141">MRAATGVMLVLSVLAGLVLVAGLFLDTRESAEGRCWKDDHPPGVSVSEVALLSAGATAWPVGRRCTWAAESGDGTVVTQTGWDRTIGFLVVSAVSVGLAAVGAIRRRAGAVVPLVVCVVALGAAASWAR</sequence>
<organism evidence="2 3">
    <name type="scientific">Microbacterium oleivorans</name>
    <dbReference type="NCBI Taxonomy" id="273677"/>
    <lineage>
        <taxon>Bacteria</taxon>
        <taxon>Bacillati</taxon>
        <taxon>Actinomycetota</taxon>
        <taxon>Actinomycetes</taxon>
        <taxon>Micrococcales</taxon>
        <taxon>Microbacteriaceae</taxon>
        <taxon>Microbacterium</taxon>
    </lineage>
</organism>
<keyword evidence="1" id="KW-0472">Membrane</keyword>
<proteinExistence type="predicted"/>
<name>A0A4R5YKR5_9MICO</name>
<evidence type="ECO:0000313" key="2">
    <source>
        <dbReference type="EMBL" id="TDL44007.1"/>
    </source>
</evidence>
<keyword evidence="1" id="KW-0812">Transmembrane</keyword>
<feature type="transmembrane region" description="Helical" evidence="1">
    <location>
        <begin position="86"/>
        <end position="104"/>
    </location>
</feature>
<reference evidence="2 3" key="1">
    <citation type="submission" date="2019-03" db="EMBL/GenBank/DDBJ databases">
        <title>Genome Sequencing and Assembly of Various Microbes Isolated from Partially Reclaimed Soil and Acid Mine Drainage (AMD) Site.</title>
        <authorList>
            <person name="Steinbock B."/>
            <person name="Bechtold R."/>
            <person name="Sevigny J.L."/>
            <person name="Thomas D."/>
            <person name="Cuthill L.R."/>
            <person name="Aveiro Johannsen E.J."/>
            <person name="Thomas K."/>
            <person name="Ghosh A."/>
        </authorList>
    </citation>
    <scope>NUCLEOTIDE SEQUENCE [LARGE SCALE GENOMIC DNA]</scope>
    <source>
        <strain evidence="2 3">F-B2</strain>
    </source>
</reference>
<dbReference type="EMBL" id="SMZX01000002">
    <property type="protein sequence ID" value="TDL44007.1"/>
    <property type="molecule type" value="Genomic_DNA"/>
</dbReference>
<evidence type="ECO:0000256" key="1">
    <source>
        <dbReference type="SAM" id="Phobius"/>
    </source>
</evidence>
<gene>
    <name evidence="2" type="ORF">E2R54_12615</name>
</gene>
<dbReference type="AlphaFoldDB" id="A0A4R5YKR5"/>
<protein>
    <submittedName>
        <fullName evidence="2">Uncharacterized protein</fullName>
    </submittedName>
</protein>
<feature type="transmembrane region" description="Helical" evidence="1">
    <location>
        <begin position="110"/>
        <end position="128"/>
    </location>
</feature>
<feature type="transmembrane region" description="Helical" evidence="1">
    <location>
        <begin position="6"/>
        <end position="25"/>
    </location>
</feature>
<comment type="caution">
    <text evidence="2">The sequence shown here is derived from an EMBL/GenBank/DDBJ whole genome shotgun (WGS) entry which is preliminary data.</text>
</comment>
<accession>A0A4R5YKR5</accession>
<dbReference type="Proteomes" id="UP000295633">
    <property type="component" value="Unassembled WGS sequence"/>
</dbReference>
<dbReference type="RefSeq" id="WP_133399974.1">
    <property type="nucleotide sequence ID" value="NZ_SMZX01000002.1"/>
</dbReference>
<keyword evidence="1" id="KW-1133">Transmembrane helix</keyword>